<name>A0A0Q9XB74_DROMO</name>
<dbReference type="EMBL" id="CH933809">
    <property type="protein sequence ID" value="KRG05677.1"/>
    <property type="molecule type" value="Genomic_DNA"/>
</dbReference>
<feature type="compositionally biased region" description="Basic residues" evidence="1">
    <location>
        <begin position="204"/>
        <end position="226"/>
    </location>
</feature>
<keyword evidence="5" id="KW-1185">Reference proteome</keyword>
<dbReference type="KEGG" id="dmo:Dmoj_GI25790"/>
<dbReference type="Proteomes" id="UP000009192">
    <property type="component" value="Unassembled WGS sequence"/>
</dbReference>
<dbReference type="AlphaFoldDB" id="A0A0Q9XB74"/>
<evidence type="ECO:0000259" key="2">
    <source>
        <dbReference type="Pfam" id="PF14846"/>
    </source>
</evidence>
<evidence type="ECO:0000256" key="1">
    <source>
        <dbReference type="SAM" id="MobiDB-lite"/>
    </source>
</evidence>
<reference evidence="3 5" key="1">
    <citation type="journal article" date="2007" name="Nature">
        <title>Evolution of genes and genomes on the Drosophila phylogeny.</title>
        <authorList>
            <consortium name="Drosophila 12 Genomes Consortium"/>
            <person name="Clark A.G."/>
            <person name="Eisen M.B."/>
            <person name="Smith D.R."/>
            <person name="Bergman C.M."/>
            <person name="Oliver B."/>
            <person name="Markow T.A."/>
            <person name="Kaufman T.C."/>
            <person name="Kellis M."/>
            <person name="Gelbart W."/>
            <person name="Iyer V.N."/>
            <person name="Pollard D.A."/>
            <person name="Sackton T.B."/>
            <person name="Larracuente A.M."/>
            <person name="Singh N.D."/>
            <person name="Abad J.P."/>
            <person name="Abt D.N."/>
            <person name="Adryan B."/>
            <person name="Aguade M."/>
            <person name="Akashi H."/>
            <person name="Anderson W.W."/>
            <person name="Aquadro C.F."/>
            <person name="Ardell D.H."/>
            <person name="Arguello R."/>
            <person name="Artieri C.G."/>
            <person name="Barbash D.A."/>
            <person name="Barker D."/>
            <person name="Barsanti P."/>
            <person name="Batterham P."/>
            <person name="Batzoglou S."/>
            <person name="Begun D."/>
            <person name="Bhutkar A."/>
            <person name="Blanco E."/>
            <person name="Bosak S.A."/>
            <person name="Bradley R.K."/>
            <person name="Brand A.D."/>
            <person name="Brent M.R."/>
            <person name="Brooks A.N."/>
            <person name="Brown R.H."/>
            <person name="Butlin R.K."/>
            <person name="Caggese C."/>
            <person name="Calvi B.R."/>
            <person name="Bernardo de Carvalho A."/>
            <person name="Caspi A."/>
            <person name="Castrezana S."/>
            <person name="Celniker S.E."/>
            <person name="Chang J.L."/>
            <person name="Chapple C."/>
            <person name="Chatterji S."/>
            <person name="Chinwalla A."/>
            <person name="Civetta A."/>
            <person name="Clifton S.W."/>
            <person name="Comeron J.M."/>
            <person name="Costello J.C."/>
            <person name="Coyne J.A."/>
            <person name="Daub J."/>
            <person name="David R.G."/>
            <person name="Delcher A.L."/>
            <person name="Delehaunty K."/>
            <person name="Do C.B."/>
            <person name="Ebling H."/>
            <person name="Edwards K."/>
            <person name="Eickbush T."/>
            <person name="Evans J.D."/>
            <person name="Filipski A."/>
            <person name="Findeiss S."/>
            <person name="Freyhult E."/>
            <person name="Fulton L."/>
            <person name="Fulton R."/>
            <person name="Garcia A.C."/>
            <person name="Gardiner A."/>
            <person name="Garfield D.A."/>
            <person name="Garvin B.E."/>
            <person name="Gibson G."/>
            <person name="Gilbert D."/>
            <person name="Gnerre S."/>
            <person name="Godfrey J."/>
            <person name="Good R."/>
            <person name="Gotea V."/>
            <person name="Gravely B."/>
            <person name="Greenberg A.J."/>
            <person name="Griffiths-Jones S."/>
            <person name="Gross S."/>
            <person name="Guigo R."/>
            <person name="Gustafson E.A."/>
            <person name="Haerty W."/>
            <person name="Hahn M.W."/>
            <person name="Halligan D.L."/>
            <person name="Halpern A.L."/>
            <person name="Halter G.M."/>
            <person name="Han M.V."/>
            <person name="Heger A."/>
            <person name="Hillier L."/>
            <person name="Hinrichs A.S."/>
            <person name="Holmes I."/>
            <person name="Hoskins R.A."/>
            <person name="Hubisz M.J."/>
            <person name="Hultmark D."/>
            <person name="Huntley M.A."/>
            <person name="Jaffe D.B."/>
            <person name="Jagadeeshan S."/>
            <person name="Jeck W.R."/>
            <person name="Johnson J."/>
            <person name="Jones C.D."/>
            <person name="Jordan W.C."/>
            <person name="Karpen G.H."/>
            <person name="Kataoka E."/>
            <person name="Keightley P.D."/>
            <person name="Kheradpour P."/>
            <person name="Kirkness E.F."/>
            <person name="Koerich L.B."/>
            <person name="Kristiansen K."/>
            <person name="Kudrna D."/>
            <person name="Kulathinal R.J."/>
            <person name="Kumar S."/>
            <person name="Kwok R."/>
            <person name="Lander E."/>
            <person name="Langley C.H."/>
            <person name="Lapoint R."/>
            <person name="Lazzaro B.P."/>
            <person name="Lee S.J."/>
            <person name="Levesque L."/>
            <person name="Li R."/>
            <person name="Lin C.F."/>
            <person name="Lin M.F."/>
            <person name="Lindblad-Toh K."/>
            <person name="Llopart A."/>
            <person name="Long M."/>
            <person name="Low L."/>
            <person name="Lozovsky E."/>
            <person name="Lu J."/>
            <person name="Luo M."/>
            <person name="Machado C.A."/>
            <person name="Makalowski W."/>
            <person name="Marzo M."/>
            <person name="Matsuda M."/>
            <person name="Matzkin L."/>
            <person name="McAllister B."/>
            <person name="McBride C.S."/>
            <person name="McKernan B."/>
            <person name="McKernan K."/>
            <person name="Mendez-Lago M."/>
            <person name="Minx P."/>
            <person name="Mollenhauer M.U."/>
            <person name="Montooth K."/>
            <person name="Mount S.M."/>
            <person name="Mu X."/>
            <person name="Myers E."/>
            <person name="Negre B."/>
            <person name="Newfeld S."/>
            <person name="Nielsen R."/>
            <person name="Noor M.A."/>
            <person name="O'Grady P."/>
            <person name="Pachter L."/>
            <person name="Papaceit M."/>
            <person name="Parisi M.J."/>
            <person name="Parisi M."/>
            <person name="Parts L."/>
            <person name="Pedersen J.S."/>
            <person name="Pesole G."/>
            <person name="Phillippy A.M."/>
            <person name="Ponting C.P."/>
            <person name="Pop M."/>
            <person name="Porcelli D."/>
            <person name="Powell J.R."/>
            <person name="Prohaska S."/>
            <person name="Pruitt K."/>
            <person name="Puig M."/>
            <person name="Quesneville H."/>
            <person name="Ram K.R."/>
            <person name="Rand D."/>
            <person name="Rasmussen M.D."/>
            <person name="Reed L.K."/>
            <person name="Reenan R."/>
            <person name="Reily A."/>
            <person name="Remington K.A."/>
            <person name="Rieger T.T."/>
            <person name="Ritchie M.G."/>
            <person name="Robin C."/>
            <person name="Rogers Y.H."/>
            <person name="Rohde C."/>
            <person name="Rozas J."/>
            <person name="Rubenfield M.J."/>
            <person name="Ruiz A."/>
            <person name="Russo S."/>
            <person name="Salzberg S.L."/>
            <person name="Sanchez-Gracia A."/>
            <person name="Saranga D.J."/>
            <person name="Sato H."/>
            <person name="Schaeffer S.W."/>
            <person name="Schatz M.C."/>
            <person name="Schlenke T."/>
            <person name="Schwartz R."/>
            <person name="Segarra C."/>
            <person name="Singh R.S."/>
            <person name="Sirot L."/>
            <person name="Sirota M."/>
            <person name="Sisneros N.B."/>
            <person name="Smith C.D."/>
            <person name="Smith T.F."/>
            <person name="Spieth J."/>
            <person name="Stage D.E."/>
            <person name="Stark A."/>
            <person name="Stephan W."/>
            <person name="Strausberg R.L."/>
            <person name="Strempel S."/>
            <person name="Sturgill D."/>
            <person name="Sutton G."/>
            <person name="Sutton G.G."/>
            <person name="Tao W."/>
            <person name="Teichmann S."/>
            <person name="Tobari Y.N."/>
            <person name="Tomimura Y."/>
            <person name="Tsolas J.M."/>
            <person name="Valente V.L."/>
            <person name="Venter E."/>
            <person name="Venter J.C."/>
            <person name="Vicario S."/>
            <person name="Vieira F.G."/>
            <person name="Vilella A.J."/>
            <person name="Villasante A."/>
            <person name="Walenz B."/>
            <person name="Wang J."/>
            <person name="Wasserman M."/>
            <person name="Watts T."/>
            <person name="Wilson D."/>
            <person name="Wilson R.K."/>
            <person name="Wing R.A."/>
            <person name="Wolfner M.F."/>
            <person name="Wong A."/>
            <person name="Wong G.K."/>
            <person name="Wu C.I."/>
            <person name="Wu G."/>
            <person name="Yamamoto D."/>
            <person name="Yang H.P."/>
            <person name="Yang S.P."/>
            <person name="Yorke J.A."/>
            <person name="Yoshida K."/>
            <person name="Zdobnov E."/>
            <person name="Zhang P."/>
            <person name="Zhang Y."/>
            <person name="Zimin A.V."/>
            <person name="Baldwin J."/>
            <person name="Abdouelleil A."/>
            <person name="Abdulkadir J."/>
            <person name="Abebe A."/>
            <person name="Abera B."/>
            <person name="Abreu J."/>
            <person name="Acer S.C."/>
            <person name="Aftuck L."/>
            <person name="Alexander A."/>
            <person name="An P."/>
            <person name="Anderson E."/>
            <person name="Anderson S."/>
            <person name="Arachi H."/>
            <person name="Azer M."/>
            <person name="Bachantsang P."/>
            <person name="Barry A."/>
            <person name="Bayul T."/>
            <person name="Berlin A."/>
            <person name="Bessette D."/>
            <person name="Bloom T."/>
            <person name="Blye J."/>
            <person name="Boguslavskiy L."/>
            <person name="Bonnet C."/>
            <person name="Boukhgalter B."/>
            <person name="Bourzgui I."/>
            <person name="Brown A."/>
            <person name="Cahill P."/>
            <person name="Channer S."/>
            <person name="Cheshatsang Y."/>
            <person name="Chuda L."/>
            <person name="Citroen M."/>
            <person name="Collymore A."/>
            <person name="Cooke P."/>
            <person name="Costello M."/>
            <person name="D'Aco K."/>
            <person name="Daza R."/>
            <person name="De Haan G."/>
            <person name="DeGray S."/>
            <person name="DeMaso C."/>
            <person name="Dhargay N."/>
            <person name="Dooley K."/>
            <person name="Dooley E."/>
            <person name="Doricent M."/>
            <person name="Dorje P."/>
            <person name="Dorjee K."/>
            <person name="Dupes A."/>
            <person name="Elong R."/>
            <person name="Falk J."/>
            <person name="Farina A."/>
            <person name="Faro S."/>
            <person name="Ferguson D."/>
            <person name="Fisher S."/>
            <person name="Foley C.D."/>
            <person name="Franke A."/>
            <person name="Friedrich D."/>
            <person name="Gadbois L."/>
            <person name="Gearin G."/>
            <person name="Gearin C.R."/>
            <person name="Giannoukos G."/>
            <person name="Goode T."/>
            <person name="Graham J."/>
            <person name="Grandbois E."/>
            <person name="Grewal S."/>
            <person name="Gyaltsen K."/>
            <person name="Hafez N."/>
            <person name="Hagos B."/>
            <person name="Hall J."/>
            <person name="Henson C."/>
            <person name="Hollinger A."/>
            <person name="Honan T."/>
            <person name="Huard M.D."/>
            <person name="Hughes L."/>
            <person name="Hurhula B."/>
            <person name="Husby M.E."/>
            <person name="Kamat A."/>
            <person name="Kanga B."/>
            <person name="Kashin S."/>
            <person name="Khazanovich D."/>
            <person name="Kisner P."/>
            <person name="Lance K."/>
            <person name="Lara M."/>
            <person name="Lee W."/>
            <person name="Lennon N."/>
            <person name="Letendre F."/>
            <person name="LeVine R."/>
            <person name="Lipovsky A."/>
            <person name="Liu X."/>
            <person name="Liu J."/>
            <person name="Liu S."/>
            <person name="Lokyitsang T."/>
            <person name="Lokyitsang Y."/>
            <person name="Lubonja R."/>
            <person name="Lui A."/>
            <person name="MacDonald P."/>
            <person name="Magnisalis V."/>
            <person name="Maru K."/>
            <person name="Matthews C."/>
            <person name="McCusker W."/>
            <person name="McDonough S."/>
            <person name="Mehta T."/>
            <person name="Meldrim J."/>
            <person name="Meneus L."/>
            <person name="Mihai O."/>
            <person name="Mihalev A."/>
            <person name="Mihova T."/>
            <person name="Mittelman R."/>
            <person name="Mlenga V."/>
            <person name="Montmayeur A."/>
            <person name="Mulrain L."/>
            <person name="Navidi A."/>
            <person name="Naylor J."/>
            <person name="Negash T."/>
            <person name="Nguyen T."/>
            <person name="Nguyen N."/>
            <person name="Nicol R."/>
            <person name="Norbu C."/>
            <person name="Norbu N."/>
            <person name="Novod N."/>
            <person name="O'Neill B."/>
            <person name="Osman S."/>
            <person name="Markiewicz E."/>
            <person name="Oyono O.L."/>
            <person name="Patti C."/>
            <person name="Phunkhang P."/>
            <person name="Pierre F."/>
            <person name="Priest M."/>
            <person name="Raghuraman S."/>
            <person name="Rege F."/>
            <person name="Reyes R."/>
            <person name="Rise C."/>
            <person name="Rogov P."/>
            <person name="Ross K."/>
            <person name="Ryan E."/>
            <person name="Settipalli S."/>
            <person name="Shea T."/>
            <person name="Sherpa N."/>
            <person name="Shi L."/>
            <person name="Shih D."/>
            <person name="Sparrow T."/>
            <person name="Spaulding J."/>
            <person name="Stalker J."/>
            <person name="Stange-Thomann N."/>
            <person name="Stavropoulos S."/>
            <person name="Stone C."/>
            <person name="Strader C."/>
            <person name="Tesfaye S."/>
            <person name="Thomson T."/>
            <person name="Thoulutsang Y."/>
            <person name="Thoulutsang D."/>
            <person name="Topham K."/>
            <person name="Topping I."/>
            <person name="Tsamla T."/>
            <person name="Vassiliev H."/>
            <person name="Vo A."/>
            <person name="Wangchuk T."/>
            <person name="Wangdi T."/>
            <person name="Weiand M."/>
            <person name="Wilkinson J."/>
            <person name="Wilson A."/>
            <person name="Yadav S."/>
            <person name="Young G."/>
            <person name="Yu Q."/>
            <person name="Zembek L."/>
            <person name="Zhong D."/>
            <person name="Zimmer A."/>
            <person name="Zwirko Z."/>
            <person name="Jaffe D.B."/>
            <person name="Alvarez P."/>
            <person name="Brockman W."/>
            <person name="Butler J."/>
            <person name="Chin C."/>
            <person name="Gnerre S."/>
            <person name="Grabherr M."/>
            <person name="Kleber M."/>
            <person name="Mauceli E."/>
            <person name="MacCallum I."/>
        </authorList>
    </citation>
    <scope>NUCLEOTIDE SEQUENCE [LARGE SCALE GENOMIC DNA]</scope>
    <source>
        <strain evidence="3">TSC#15081-1352.22</strain>
        <strain evidence="5">Tucson 15081-1352.22</strain>
    </source>
</reference>
<feature type="compositionally biased region" description="Polar residues" evidence="1">
    <location>
        <begin position="189"/>
        <end position="203"/>
    </location>
</feature>
<evidence type="ECO:0000313" key="5">
    <source>
        <dbReference type="Proteomes" id="UP000009192"/>
    </source>
</evidence>
<feature type="region of interest" description="Disordered" evidence="1">
    <location>
        <begin position="1"/>
        <end position="33"/>
    </location>
</feature>
<gene>
    <name evidence="3" type="primary">Dmoj\GI25790</name>
    <name evidence="3" type="ORF">Dmoj_GI25790</name>
</gene>
<dbReference type="EMBL" id="CH933809">
    <property type="protein sequence ID" value="KRG05676.1"/>
    <property type="molecule type" value="Genomic_DNA"/>
</dbReference>
<protein>
    <submittedName>
        <fullName evidence="3">Uncharacterized protein, isoform A</fullName>
    </submittedName>
    <submittedName>
        <fullName evidence="4">Uncharacterized protein, isoform B</fullName>
    </submittedName>
</protein>
<feature type="region of interest" description="Disordered" evidence="1">
    <location>
        <begin position="189"/>
        <end position="257"/>
    </location>
</feature>
<accession>A0A0Q9XB74</accession>
<dbReference type="OrthoDB" id="6623662at2759"/>
<dbReference type="InterPro" id="IPR027831">
    <property type="entry name" value="DUF4485"/>
</dbReference>
<reference evidence="3" key="2">
    <citation type="journal article" date="2008" name="Bioinformatics">
        <title>Assembly reconciliation.</title>
        <authorList>
            <person name="Zimin A.V."/>
            <person name="Smith D.R."/>
            <person name="Sutton G."/>
            <person name="Yorke J.A."/>
        </authorList>
    </citation>
    <scope>NUCLEOTIDE SEQUENCE</scope>
    <source>
        <strain evidence="3">TSC#15081-1352.22</strain>
    </source>
</reference>
<evidence type="ECO:0000313" key="3">
    <source>
        <dbReference type="EMBL" id="KRG05676.1"/>
    </source>
</evidence>
<feature type="domain" description="DUF4485" evidence="2">
    <location>
        <begin position="81"/>
        <end position="132"/>
    </location>
</feature>
<dbReference type="InParanoid" id="A0A0Q9XB74"/>
<sequence>MERSGGSDLKAKKSKQAVRQKKSDAASQKTSEISIKKSAQTGFYNQDSDDDTLGLEEMLKNDFSLILSVTPKPEDAFCTKSSEYQLASHWYKKILGMNSYTLEELRLRQAYMSRLSVCLHKKRLSGVFTEVPGLKLVWVDFTEKADNYICCSGAMANSAAWQNVSSMMQQQQQLVRSAGNCCGQGTKSGQCCSRSLGGTNSRKPPQKPAHKVTCKLKPKLVPRHVGKSKDPETSQPDSADDLAVPSSSGHREHWPIDEEARTDMKYLLEAIKNELQSQGNSEPDDYLELELTRYREFYALHRQTEADRKTIAAAKDPQKERIFMLLNMQKDLVKLLSE</sequence>
<proteinExistence type="predicted"/>
<feature type="compositionally biased region" description="Basic and acidic residues" evidence="1">
    <location>
        <begin position="1"/>
        <end position="11"/>
    </location>
</feature>
<dbReference type="Pfam" id="PF14846">
    <property type="entry name" value="DUF4485"/>
    <property type="match status" value="1"/>
</dbReference>
<reference evidence="3" key="3">
    <citation type="submission" date="2015-11" db="EMBL/GenBank/DDBJ databases">
        <authorList>
            <consortium name="FlyBase"/>
        </authorList>
    </citation>
    <scope>NUCLEOTIDE SEQUENCE</scope>
    <source>
        <strain evidence="3">TSC#15081-1352.22</strain>
    </source>
</reference>
<evidence type="ECO:0000313" key="4">
    <source>
        <dbReference type="EMBL" id="KRG05677.1"/>
    </source>
</evidence>
<dbReference type="SMR" id="A0A0Q9XB74"/>
<organism evidence="3 5">
    <name type="scientific">Drosophila mojavensis</name>
    <name type="common">Fruit fly</name>
    <dbReference type="NCBI Taxonomy" id="7230"/>
    <lineage>
        <taxon>Eukaryota</taxon>
        <taxon>Metazoa</taxon>
        <taxon>Ecdysozoa</taxon>
        <taxon>Arthropoda</taxon>
        <taxon>Hexapoda</taxon>
        <taxon>Insecta</taxon>
        <taxon>Pterygota</taxon>
        <taxon>Neoptera</taxon>
        <taxon>Endopterygota</taxon>
        <taxon>Diptera</taxon>
        <taxon>Brachycera</taxon>
        <taxon>Muscomorpha</taxon>
        <taxon>Ephydroidea</taxon>
        <taxon>Drosophilidae</taxon>
        <taxon>Drosophila</taxon>
    </lineage>
</organism>